<accession>H6RG16</accession>
<evidence type="ECO:0000313" key="2">
    <source>
        <dbReference type="EMBL" id="CCF99977.1"/>
    </source>
</evidence>
<name>H6RG16_9BACT</name>
<reference evidence="2" key="1">
    <citation type="journal article" date="2012" name="Environ. Microbiol.">
        <title>Genomic content of uncultured Bacteroidetes from contrasting oceanic provinces in the North Atlantic Ocean.</title>
        <authorList>
            <person name="Gomez-Pereira P.R."/>
            <person name="Schuler M."/>
            <person name="Fuchs B.M."/>
            <person name="Bennke C."/>
            <person name="Teeling H."/>
            <person name="Waldmann J."/>
            <person name="Richter M."/>
            <person name="Barbe V."/>
            <person name="Bataille E."/>
            <person name="Glockner F.O."/>
            <person name="Amann R."/>
        </authorList>
    </citation>
    <scope>NUCLEOTIDE SEQUENCE</scope>
</reference>
<feature type="transmembrane region" description="Helical" evidence="1">
    <location>
        <begin position="6"/>
        <end position="26"/>
    </location>
</feature>
<reference evidence="2" key="2">
    <citation type="submission" date="2012-02" db="EMBL/GenBank/DDBJ databases">
        <authorList>
            <person name="Genoscope - CEA"/>
        </authorList>
    </citation>
    <scope>NUCLEOTIDE SEQUENCE</scope>
</reference>
<sequence>MNNKFMFIIGLTIFTFYVYFYIRIVVFGSSNKKRKKED</sequence>
<dbReference type="AlphaFoldDB" id="H6RG16"/>
<organism evidence="2">
    <name type="scientific">uncultured Flavobacteriia bacterium</name>
    <dbReference type="NCBI Taxonomy" id="212695"/>
    <lineage>
        <taxon>Bacteria</taxon>
        <taxon>Pseudomonadati</taxon>
        <taxon>Bacteroidota</taxon>
        <taxon>Flavobacteriia</taxon>
        <taxon>environmental samples</taxon>
    </lineage>
</organism>
<keyword evidence="1" id="KW-1133">Transmembrane helix</keyword>
<dbReference type="EMBL" id="FO117595">
    <property type="protein sequence ID" value="CCF99977.1"/>
    <property type="molecule type" value="Genomic_DNA"/>
</dbReference>
<protein>
    <submittedName>
        <fullName evidence="2">Uncharacterized protein</fullName>
    </submittedName>
</protein>
<proteinExistence type="predicted"/>
<gene>
    <name evidence="2" type="ORF">VIS_S3CFB50005</name>
</gene>
<keyword evidence="1" id="KW-0472">Membrane</keyword>
<keyword evidence="1" id="KW-0812">Transmembrane</keyword>
<evidence type="ECO:0000256" key="1">
    <source>
        <dbReference type="SAM" id="Phobius"/>
    </source>
</evidence>